<dbReference type="Pfam" id="PF03619">
    <property type="entry name" value="Solute_trans_a"/>
    <property type="match status" value="2"/>
</dbReference>
<dbReference type="EMBL" id="CENE01000036">
    <property type="protein sequence ID" value="CEQ42783.1"/>
    <property type="molecule type" value="Genomic_DNA"/>
</dbReference>
<feature type="transmembrane region" description="Helical" evidence="6">
    <location>
        <begin position="163"/>
        <end position="180"/>
    </location>
</feature>
<feature type="region of interest" description="Disordered" evidence="5">
    <location>
        <begin position="329"/>
        <end position="376"/>
    </location>
</feature>
<evidence type="ECO:0000313" key="7">
    <source>
        <dbReference type="EMBL" id="CEQ42783.1"/>
    </source>
</evidence>
<feature type="region of interest" description="Disordered" evidence="5">
    <location>
        <begin position="421"/>
        <end position="459"/>
    </location>
</feature>
<dbReference type="Proteomes" id="UP000243876">
    <property type="component" value="Unassembled WGS sequence"/>
</dbReference>
<evidence type="ECO:0000256" key="4">
    <source>
        <dbReference type="ARBA" id="ARBA00023136"/>
    </source>
</evidence>
<organism evidence="7 8">
    <name type="scientific">Sporidiobolus salmonicolor</name>
    <name type="common">Yeast-like fungus</name>
    <name type="synonym">Sporobolomyces salmonicolor</name>
    <dbReference type="NCBI Taxonomy" id="5005"/>
    <lineage>
        <taxon>Eukaryota</taxon>
        <taxon>Fungi</taxon>
        <taxon>Dikarya</taxon>
        <taxon>Basidiomycota</taxon>
        <taxon>Pucciniomycotina</taxon>
        <taxon>Microbotryomycetes</taxon>
        <taxon>Sporidiobolales</taxon>
        <taxon>Sporidiobolaceae</taxon>
        <taxon>Sporobolomyces</taxon>
    </lineage>
</organism>
<evidence type="ECO:0000256" key="1">
    <source>
        <dbReference type="ARBA" id="ARBA00004141"/>
    </source>
</evidence>
<evidence type="ECO:0000256" key="2">
    <source>
        <dbReference type="ARBA" id="ARBA00022692"/>
    </source>
</evidence>
<gene>
    <name evidence="7" type="primary">SPOSA6832_04644</name>
</gene>
<keyword evidence="2 6" id="KW-0812">Transmembrane</keyword>
<sequence>MSSLTNHTCPAENAAGTEQSSFLDGRWDAHETGWVIAGVTAAVSTVITLFTVFMHARNYYVPKEQRQIIRILFMPAVYAVFSQIADASNAQLAAFLMLLLQYIGDSSDEQKALLRQKEKRKIPIPFCCIRFRPSKPYSLIRPLISIAEIICEAYGVYLDSLDFVSISVALYGLIVFYALVKERLAGKKPLFKFLSIKLIVMITFYQAWLFNVLESHGVITATEFWTATNVADGLAALCICCEMVLFSIAFVFAFSWKEYRVQRPMGDFIVEGYLGLKFWYDYIRGRPGTHAGKKTRMAETGTDYGLDMDAAFAGVEKTKLYDGAERVQSHESSVPMHPIGGTAQRQQEHYPEPERQGGAEDGRFGLPASVPGAYSSQQHQMIEQYGYSDDGYMSPPTHPYASGSRIREGQLYVQAPTSAVEDYRPYTPPTVSGYGGGYEQDMAEEQQAYGGGRGWSHAR</sequence>
<proteinExistence type="predicted"/>
<keyword evidence="8" id="KW-1185">Reference proteome</keyword>
<evidence type="ECO:0000313" key="8">
    <source>
        <dbReference type="Proteomes" id="UP000243876"/>
    </source>
</evidence>
<evidence type="ECO:0000256" key="6">
    <source>
        <dbReference type="SAM" id="Phobius"/>
    </source>
</evidence>
<dbReference type="AlphaFoldDB" id="A0A0D6ESI8"/>
<feature type="transmembrane region" description="Helical" evidence="6">
    <location>
        <begin position="34"/>
        <end position="56"/>
    </location>
</feature>
<feature type="transmembrane region" description="Helical" evidence="6">
    <location>
        <begin position="192"/>
        <end position="213"/>
    </location>
</feature>
<comment type="subcellular location">
    <subcellularLocation>
        <location evidence="1">Membrane</location>
        <topology evidence="1">Multi-pass membrane protein</topology>
    </subcellularLocation>
</comment>
<name>A0A0D6ESI8_SPOSA</name>
<keyword evidence="3 6" id="KW-1133">Transmembrane helix</keyword>
<dbReference type="GO" id="GO:0016020">
    <property type="term" value="C:membrane"/>
    <property type="evidence" value="ECO:0007669"/>
    <property type="project" value="UniProtKB-SubCell"/>
</dbReference>
<evidence type="ECO:0000256" key="3">
    <source>
        <dbReference type="ARBA" id="ARBA00022989"/>
    </source>
</evidence>
<protein>
    <submittedName>
        <fullName evidence="7">SPOSA6832_04644-mRNA-1:cds</fullName>
    </submittedName>
</protein>
<dbReference type="SMART" id="SM01417">
    <property type="entry name" value="Solute_trans_a"/>
    <property type="match status" value="1"/>
</dbReference>
<accession>A0A0D6ESI8</accession>
<feature type="compositionally biased region" description="Gly residues" evidence="5">
    <location>
        <begin position="449"/>
        <end position="459"/>
    </location>
</feature>
<feature type="compositionally biased region" description="Basic and acidic residues" evidence="5">
    <location>
        <begin position="346"/>
        <end position="363"/>
    </location>
</feature>
<feature type="transmembrane region" description="Helical" evidence="6">
    <location>
        <begin position="68"/>
        <end position="84"/>
    </location>
</feature>
<feature type="transmembrane region" description="Helical" evidence="6">
    <location>
        <begin position="233"/>
        <end position="256"/>
    </location>
</feature>
<keyword evidence="4 6" id="KW-0472">Membrane</keyword>
<dbReference type="InterPro" id="IPR005178">
    <property type="entry name" value="Ostalpha/TMEM184C"/>
</dbReference>
<dbReference type="PANTHER" id="PTHR23423">
    <property type="entry name" value="ORGANIC SOLUTE TRANSPORTER-RELATED"/>
    <property type="match status" value="1"/>
</dbReference>
<evidence type="ECO:0000256" key="5">
    <source>
        <dbReference type="SAM" id="MobiDB-lite"/>
    </source>
</evidence>
<reference evidence="8" key="1">
    <citation type="submission" date="2015-02" db="EMBL/GenBank/DDBJ databases">
        <authorList>
            <person name="Gon?alves P."/>
        </authorList>
    </citation>
    <scope>NUCLEOTIDE SEQUENCE [LARGE SCALE GENOMIC DNA]</scope>
</reference>
<dbReference type="OrthoDB" id="5348404at2759"/>